<keyword evidence="2" id="KW-1185">Reference proteome</keyword>
<name>A0A9K3CU24_9EUKA</name>
<protein>
    <submittedName>
        <fullName evidence="1">Uncharacterized protein</fullName>
    </submittedName>
</protein>
<dbReference type="Gene3D" id="3.30.70.1150">
    <property type="entry name" value="ACT-like. Chain A, domain 2"/>
    <property type="match status" value="1"/>
</dbReference>
<accession>A0A9K3CU24</accession>
<dbReference type="SUPFAM" id="SSF55021">
    <property type="entry name" value="ACT-like"/>
    <property type="match status" value="1"/>
</dbReference>
<proteinExistence type="predicted"/>
<dbReference type="InterPro" id="IPR045865">
    <property type="entry name" value="ACT-like_dom_sf"/>
</dbReference>
<dbReference type="EMBL" id="BDIP01000724">
    <property type="protein sequence ID" value="GIQ82522.1"/>
    <property type="molecule type" value="Genomic_DNA"/>
</dbReference>
<sequence>MSLSSFTKSLVHCADGSFKNIIIGIQVQNRAVNSVPLQQALTKYGCSIHTRVGLHDVAGNYCSPNGTVIVTCEGEEAPVLEMIKAINGIKGVNSKTIEFDM</sequence>
<evidence type="ECO:0000313" key="2">
    <source>
        <dbReference type="Proteomes" id="UP000265618"/>
    </source>
</evidence>
<evidence type="ECO:0000313" key="1">
    <source>
        <dbReference type="EMBL" id="GIQ82522.1"/>
    </source>
</evidence>
<dbReference type="InterPro" id="IPR027271">
    <property type="entry name" value="Acetolactate_synth/TF_NikR_C"/>
</dbReference>
<comment type="caution">
    <text evidence="1">The sequence shown here is derived from an EMBL/GenBank/DDBJ whole genome shotgun (WGS) entry which is preliminary data.</text>
</comment>
<organism evidence="1 2">
    <name type="scientific">Kipferlia bialata</name>
    <dbReference type="NCBI Taxonomy" id="797122"/>
    <lineage>
        <taxon>Eukaryota</taxon>
        <taxon>Metamonada</taxon>
        <taxon>Carpediemonas-like organisms</taxon>
        <taxon>Kipferlia</taxon>
    </lineage>
</organism>
<dbReference type="AlphaFoldDB" id="A0A9K3CU24"/>
<dbReference type="OrthoDB" id="10561756at2759"/>
<dbReference type="Proteomes" id="UP000265618">
    <property type="component" value="Unassembled WGS sequence"/>
</dbReference>
<gene>
    <name evidence="1" type="ORF">KIPB_003679</name>
</gene>
<reference evidence="1 2" key="1">
    <citation type="journal article" date="2018" name="PLoS ONE">
        <title>The draft genome of Kipferlia bialata reveals reductive genome evolution in fornicate parasites.</title>
        <authorList>
            <person name="Tanifuji G."/>
            <person name="Takabayashi S."/>
            <person name="Kume K."/>
            <person name="Takagi M."/>
            <person name="Nakayama T."/>
            <person name="Kamikawa R."/>
            <person name="Inagaki Y."/>
            <person name="Hashimoto T."/>
        </authorList>
    </citation>
    <scope>NUCLEOTIDE SEQUENCE [LARGE SCALE GENOMIC DNA]</scope>
    <source>
        <strain evidence="1">NY0173</strain>
    </source>
</reference>